<feature type="compositionally biased region" description="Polar residues" evidence="1">
    <location>
        <begin position="1"/>
        <end position="10"/>
    </location>
</feature>
<evidence type="ECO:0000313" key="3">
    <source>
        <dbReference type="Proteomes" id="UP000321750"/>
    </source>
</evidence>
<feature type="region of interest" description="Disordered" evidence="1">
    <location>
        <begin position="1"/>
        <end position="44"/>
    </location>
</feature>
<proteinExistence type="predicted"/>
<reference evidence="2 3" key="1">
    <citation type="submission" date="2019-07" db="EMBL/GenBank/DDBJ databases">
        <title>Whole genome shotgun sequence of Methylobacterium gnaphalii NBRC 107716.</title>
        <authorList>
            <person name="Hosoyama A."/>
            <person name="Uohara A."/>
            <person name="Ohji S."/>
            <person name="Ichikawa N."/>
        </authorList>
    </citation>
    <scope>NUCLEOTIDE SEQUENCE [LARGE SCALE GENOMIC DNA]</scope>
    <source>
        <strain evidence="2 3">NBRC 107716</strain>
    </source>
</reference>
<evidence type="ECO:0000256" key="1">
    <source>
        <dbReference type="SAM" id="MobiDB-lite"/>
    </source>
</evidence>
<evidence type="ECO:0000313" key="2">
    <source>
        <dbReference type="EMBL" id="GEP10759.1"/>
    </source>
</evidence>
<gene>
    <name evidence="2" type="ORF">MGN01_26040</name>
</gene>
<comment type="caution">
    <text evidence="2">The sequence shown here is derived from an EMBL/GenBank/DDBJ whole genome shotgun (WGS) entry which is preliminary data.</text>
</comment>
<dbReference type="EMBL" id="BJZV01000013">
    <property type="protein sequence ID" value="GEP10759.1"/>
    <property type="molecule type" value="Genomic_DNA"/>
</dbReference>
<sequence length="76" mass="8917">MLDEPSQNRCGDNHQEDAQERRSVEHAEAFPPRFRGVARPPSYRSRCSDAEEWQTYVGVEERADFWAPLRSNIRKP</sequence>
<dbReference type="Proteomes" id="UP000321750">
    <property type="component" value="Unassembled WGS sequence"/>
</dbReference>
<dbReference type="AlphaFoldDB" id="A0A512JLC3"/>
<accession>A0A512JLC3</accession>
<organism evidence="2 3">
    <name type="scientific">Methylobacterium gnaphalii</name>
    <dbReference type="NCBI Taxonomy" id="1010610"/>
    <lineage>
        <taxon>Bacteria</taxon>
        <taxon>Pseudomonadati</taxon>
        <taxon>Pseudomonadota</taxon>
        <taxon>Alphaproteobacteria</taxon>
        <taxon>Hyphomicrobiales</taxon>
        <taxon>Methylobacteriaceae</taxon>
        <taxon>Methylobacterium</taxon>
    </lineage>
</organism>
<feature type="compositionally biased region" description="Basic and acidic residues" evidence="1">
    <location>
        <begin position="11"/>
        <end position="28"/>
    </location>
</feature>
<protein>
    <submittedName>
        <fullName evidence="2">Uncharacterized protein</fullName>
    </submittedName>
</protein>
<keyword evidence="3" id="KW-1185">Reference proteome</keyword>
<name>A0A512JLC3_9HYPH</name>